<reference evidence="13" key="3">
    <citation type="submission" date="2020-05" db="EMBL/GenBank/DDBJ databases">
        <title>Electrophorus electricus (electric eel) genome, fEleEle1, primary haplotype.</title>
        <authorList>
            <person name="Myers G."/>
            <person name="Meyer A."/>
            <person name="Fedrigo O."/>
            <person name="Formenti G."/>
            <person name="Rhie A."/>
            <person name="Tracey A."/>
            <person name="Sims Y."/>
            <person name="Jarvis E.D."/>
        </authorList>
    </citation>
    <scope>NUCLEOTIDE SEQUENCE [LARGE SCALE GENOMIC DNA]</scope>
</reference>
<feature type="binding site" evidence="11">
    <location>
        <position position="179"/>
    </location>
    <ligand>
        <name>S-adenosyl-L-methionine</name>
        <dbReference type="ChEBI" id="CHEBI:59789"/>
    </ligand>
</feature>
<evidence type="ECO:0000256" key="1">
    <source>
        <dbReference type="ARBA" id="ARBA00004123"/>
    </source>
</evidence>
<dbReference type="GO" id="GO:0043488">
    <property type="term" value="P:regulation of mRNA stability"/>
    <property type="evidence" value="ECO:0007669"/>
    <property type="project" value="UniProtKB-ARBA"/>
</dbReference>
<keyword evidence="9" id="KW-0539">Nucleus</keyword>
<reference evidence="13" key="5">
    <citation type="submission" date="2025-09" db="UniProtKB">
        <authorList>
            <consortium name="Ensembl"/>
        </authorList>
    </citation>
    <scope>IDENTIFICATION</scope>
</reference>
<gene>
    <name evidence="13" type="primary">METTL16</name>
</gene>
<sequence>MALNKSMHPRNRYKDKPPDFTYLASKYPDFQKHVQTSLVGRATVNFKDPEAVRALTCTLLKEDFGLTIDVPLERLIPTVPLRLNYIHWVEDLTGGQGSPRSGIDIGTGASCIYPLLGASMNGWYFLATEVDDICYNYAKKNVEQNNMADLIKVVKVPQKTLLMDALREESIVYDFCMCNPPFFANQLEAKGVNSRNSRRPPPSSVNTGGATEIMAEGGELEFVKRIIHDSLQLKRRLRWYSCMLGKKCSLAPLKEELRKQGVPKVTHTEFCQGRTMRWALAWSFYEDVTVPSPPCKKRKLEKARRPLTFTVQGPTAAELHAQAASIGRAPATPAESVAAWLEKILTDLKVLHKRVPSGDSELSLLLTAVENTWVHVRQKRREQGRQLRELPRAQPLPGGSPQPGSALAPASTSTDDGSAQAAADDAPEPHGDGKKPDRPQEPERGARDCTESPSTATPSAHVRGASSPKVSLGPCLAPCFLFKCLLNVTLEESNVVVEMHWVEGQNKDLMNQLCTCLKNFLLRQVAHMKTGVFMPFGRWKGIYCELLR</sequence>
<dbReference type="GO" id="GO:0005737">
    <property type="term" value="C:cytoplasm"/>
    <property type="evidence" value="ECO:0007669"/>
    <property type="project" value="UniProtKB-SubCell"/>
</dbReference>
<evidence type="ECO:0000256" key="10">
    <source>
        <dbReference type="PIRNR" id="PIRNR037350"/>
    </source>
</evidence>
<feature type="compositionally biased region" description="Basic and acidic residues" evidence="12">
    <location>
        <begin position="427"/>
        <end position="450"/>
    </location>
</feature>
<name>A0A4W4HU56_ELEEL</name>
<feature type="region of interest" description="Disordered" evidence="12">
    <location>
        <begin position="380"/>
        <end position="467"/>
    </location>
</feature>
<feature type="binding site" evidence="11">
    <location>
        <position position="129"/>
    </location>
    <ligand>
        <name>S-adenosyl-L-methionine</name>
        <dbReference type="ChEBI" id="CHEBI:59789"/>
    </ligand>
</feature>
<dbReference type="Gene3D" id="3.40.50.150">
    <property type="entry name" value="Vaccinia Virus protein VP39"/>
    <property type="match status" value="1"/>
</dbReference>
<feature type="compositionally biased region" description="Basic and acidic residues" evidence="12">
    <location>
        <begin position="381"/>
        <end position="391"/>
    </location>
</feature>
<evidence type="ECO:0000256" key="7">
    <source>
        <dbReference type="ARBA" id="ARBA00022691"/>
    </source>
</evidence>
<dbReference type="PANTHER" id="PTHR13393:SF0">
    <property type="entry name" value="RNA N6-ADENOSINE-METHYLTRANSFERASE METTL16"/>
    <property type="match status" value="1"/>
</dbReference>
<evidence type="ECO:0000256" key="8">
    <source>
        <dbReference type="ARBA" id="ARBA00022884"/>
    </source>
</evidence>
<dbReference type="AlphaFoldDB" id="A0A4W4HU56"/>
<dbReference type="Proteomes" id="UP000314983">
    <property type="component" value="Chromosome 15"/>
</dbReference>
<evidence type="ECO:0000256" key="5">
    <source>
        <dbReference type="ARBA" id="ARBA00022603"/>
    </source>
</evidence>
<protein>
    <recommendedName>
        <fullName evidence="10">U6 small nuclear RNA (adenine-(43)-N(6))-methyltransferase</fullName>
        <ecNumber evidence="10">2.1.1.-</ecNumber>
    </recommendedName>
</protein>
<reference evidence="14" key="2">
    <citation type="journal article" date="2017" name="Sci. Adv.">
        <title>A tail of two voltages: Proteomic comparison of the three electric organs of the electric eel.</title>
        <authorList>
            <person name="Traeger L.L."/>
            <person name="Sabat G."/>
            <person name="Barrett-Wilt G.A."/>
            <person name="Wells G.B."/>
            <person name="Sussman M.R."/>
        </authorList>
    </citation>
    <scope>NUCLEOTIDE SEQUENCE [LARGE SCALE GENOMIC DNA]</scope>
</reference>
<dbReference type="EC" id="2.1.1.-" evidence="10"/>
<organism evidence="13 14">
    <name type="scientific">Electrophorus electricus</name>
    <name type="common">Electric eel</name>
    <name type="synonym">Gymnotus electricus</name>
    <dbReference type="NCBI Taxonomy" id="8005"/>
    <lineage>
        <taxon>Eukaryota</taxon>
        <taxon>Metazoa</taxon>
        <taxon>Chordata</taxon>
        <taxon>Craniata</taxon>
        <taxon>Vertebrata</taxon>
        <taxon>Euteleostomi</taxon>
        <taxon>Actinopterygii</taxon>
        <taxon>Neopterygii</taxon>
        <taxon>Teleostei</taxon>
        <taxon>Ostariophysi</taxon>
        <taxon>Gymnotiformes</taxon>
        <taxon>Gymnotoidei</taxon>
        <taxon>Gymnotidae</taxon>
        <taxon>Electrophorus</taxon>
    </lineage>
</organism>
<feature type="region of interest" description="Disordered" evidence="12">
    <location>
        <begin position="191"/>
        <end position="210"/>
    </location>
</feature>
<dbReference type="GeneTree" id="ENSGT00390000016694"/>
<dbReference type="GO" id="GO:0001734">
    <property type="term" value="F:mRNA m(6)A methyltransferase activity"/>
    <property type="evidence" value="ECO:0007669"/>
    <property type="project" value="UniProtKB-ARBA"/>
</dbReference>
<evidence type="ECO:0000313" key="13">
    <source>
        <dbReference type="Ensembl" id="ENSEEEP00000052653.2"/>
    </source>
</evidence>
<keyword evidence="8" id="KW-0694">RNA-binding</keyword>
<evidence type="ECO:0000256" key="2">
    <source>
        <dbReference type="ARBA" id="ARBA00004496"/>
    </source>
</evidence>
<dbReference type="PIRSF" id="PIRSF037350">
    <property type="entry name" value="Mtase_ZK1128_prd"/>
    <property type="match status" value="1"/>
</dbReference>
<dbReference type="GO" id="GO:0003723">
    <property type="term" value="F:RNA binding"/>
    <property type="evidence" value="ECO:0007669"/>
    <property type="project" value="UniProtKB-KW"/>
</dbReference>
<dbReference type="CDD" id="cd02440">
    <property type="entry name" value="AdoMet_MTases"/>
    <property type="match status" value="1"/>
</dbReference>
<accession>A0A4W4HU56</accession>
<evidence type="ECO:0000256" key="11">
    <source>
        <dbReference type="PIRSR" id="PIRSR037350-1"/>
    </source>
</evidence>
<keyword evidence="5 10" id="KW-0489">Methyltransferase</keyword>
<keyword evidence="14" id="KW-1185">Reference proteome</keyword>
<comment type="similarity">
    <text evidence="3 10">Belongs to the methyltransferase superfamily. METTL16/RlmF family.</text>
</comment>
<keyword evidence="4" id="KW-0963">Cytoplasm</keyword>
<feature type="binding site" evidence="11">
    <location>
        <position position="82"/>
    </location>
    <ligand>
        <name>S-adenosyl-L-methionine</name>
        <dbReference type="ChEBI" id="CHEBI:59789"/>
    </ligand>
</feature>
<dbReference type="FunFam" id="3.40.50.150:FF:000062">
    <property type="entry name" value="U6 small nuclear RNA (adenine-(43)-N(6))-methyltransferase"/>
    <property type="match status" value="1"/>
</dbReference>
<dbReference type="Ensembl" id="ENSEEET00000053220.2">
    <property type="protein sequence ID" value="ENSEEEP00000052653.2"/>
    <property type="gene ID" value="ENSEEEG00000024664.2"/>
</dbReference>
<dbReference type="GO" id="GO:0120048">
    <property type="term" value="F:U6 snRNA (adenine-(43)-N(6))-methyltransferase activity"/>
    <property type="evidence" value="ECO:0007669"/>
    <property type="project" value="UniProtKB-UniRule"/>
</dbReference>
<comment type="subcellular location">
    <subcellularLocation>
        <location evidence="2">Cytoplasm</location>
    </subcellularLocation>
    <subcellularLocation>
        <location evidence="1">Nucleus</location>
    </subcellularLocation>
</comment>
<dbReference type="GO" id="GO:0005634">
    <property type="term" value="C:nucleus"/>
    <property type="evidence" value="ECO:0007669"/>
    <property type="project" value="UniProtKB-SubCell"/>
</dbReference>
<evidence type="ECO:0000256" key="12">
    <source>
        <dbReference type="SAM" id="MobiDB-lite"/>
    </source>
</evidence>
<evidence type="ECO:0000313" key="14">
    <source>
        <dbReference type="Proteomes" id="UP000314983"/>
    </source>
</evidence>
<evidence type="ECO:0000256" key="6">
    <source>
        <dbReference type="ARBA" id="ARBA00022679"/>
    </source>
</evidence>
<feature type="compositionally biased region" description="Low complexity" evidence="12">
    <location>
        <begin position="393"/>
        <end position="424"/>
    </location>
</feature>
<dbReference type="GO" id="GO:0006397">
    <property type="term" value="P:mRNA processing"/>
    <property type="evidence" value="ECO:0007669"/>
    <property type="project" value="UniProtKB-ARBA"/>
</dbReference>
<proteinExistence type="inferred from homology"/>
<keyword evidence="6 10" id="KW-0808">Transferase</keyword>
<keyword evidence="7 11" id="KW-0949">S-adenosyl-L-methionine</keyword>
<feature type="binding site" evidence="11">
    <location>
        <position position="106"/>
    </location>
    <ligand>
        <name>S-adenosyl-L-methionine</name>
        <dbReference type="ChEBI" id="CHEBI:59789"/>
    </ligand>
</feature>
<dbReference type="InterPro" id="IPR029063">
    <property type="entry name" value="SAM-dependent_MTases_sf"/>
</dbReference>
<dbReference type="GO" id="GO:0009896">
    <property type="term" value="P:positive regulation of catabolic process"/>
    <property type="evidence" value="ECO:0007669"/>
    <property type="project" value="UniProtKB-ARBA"/>
</dbReference>
<dbReference type="PANTHER" id="PTHR13393">
    <property type="entry name" value="SAM-DEPENDENT METHYLTRANSFERASE"/>
    <property type="match status" value="1"/>
</dbReference>
<dbReference type="InterPro" id="IPR017182">
    <property type="entry name" value="METTL16/PsiM"/>
</dbReference>
<dbReference type="InterPro" id="IPR010286">
    <property type="entry name" value="METTL16/RlmF"/>
</dbReference>
<evidence type="ECO:0000256" key="9">
    <source>
        <dbReference type="ARBA" id="ARBA00023242"/>
    </source>
</evidence>
<comment type="function">
    <text evidence="10">RNA N6-methyltransferase that methylates adenosine residues at the N(6) position of a subset of RNAs and is involved in S-adenosyl-L-methionine homeostasis by regulating expression of MAT2A transcripts. Able to N6-methylate a subset of mRNAs and U6 small nuclear RNAs (U6 snRNAs). In contrast to the METTL3-METTL14 heterodimer, only able to methylate a limited number of RNAs: requires both a 5'UACAGAGAA-3' nonamer sequence and a specific RNA structure.</text>
</comment>
<evidence type="ECO:0000256" key="4">
    <source>
        <dbReference type="ARBA" id="ARBA00022490"/>
    </source>
</evidence>
<dbReference type="Pfam" id="PF05971">
    <property type="entry name" value="Methyltransf_10"/>
    <property type="match status" value="1"/>
</dbReference>
<reference evidence="13" key="4">
    <citation type="submission" date="2025-08" db="UniProtKB">
        <authorList>
            <consortium name="Ensembl"/>
        </authorList>
    </citation>
    <scope>IDENTIFICATION</scope>
</reference>
<dbReference type="SUPFAM" id="SSF53335">
    <property type="entry name" value="S-adenosyl-L-methionine-dependent methyltransferases"/>
    <property type="match status" value="1"/>
</dbReference>
<dbReference type="GO" id="GO:0070475">
    <property type="term" value="P:rRNA base methylation"/>
    <property type="evidence" value="ECO:0007669"/>
    <property type="project" value="TreeGrafter"/>
</dbReference>
<evidence type="ECO:0000256" key="3">
    <source>
        <dbReference type="ARBA" id="ARBA00005878"/>
    </source>
</evidence>
<reference evidence="14" key="1">
    <citation type="journal article" date="2014" name="Science">
        <title>Nonhuman genetics. Genomic basis for the convergent evolution of electric organs.</title>
        <authorList>
            <person name="Gallant J.R."/>
            <person name="Traeger L.L."/>
            <person name="Volkening J.D."/>
            <person name="Moffett H."/>
            <person name="Chen P.H."/>
            <person name="Novina C.D."/>
            <person name="Phillips G.N.Jr."/>
            <person name="Anand R."/>
            <person name="Wells G.B."/>
            <person name="Pinch M."/>
            <person name="Guth R."/>
            <person name="Unguez G.A."/>
            <person name="Albert J.S."/>
            <person name="Zakon H.H."/>
            <person name="Samanta M.P."/>
            <person name="Sussman M.R."/>
        </authorList>
    </citation>
    <scope>NUCLEOTIDE SEQUENCE [LARGE SCALE GENOMIC DNA]</scope>
</reference>
<dbReference type="GO" id="GO:0051254">
    <property type="term" value="P:positive regulation of RNA metabolic process"/>
    <property type="evidence" value="ECO:0007669"/>
    <property type="project" value="UniProtKB-ARBA"/>
</dbReference>